<dbReference type="InterPro" id="IPR017972">
    <property type="entry name" value="Cyt_P450_CS"/>
</dbReference>
<dbReference type="SUPFAM" id="SSF48264">
    <property type="entry name" value="Cytochrome P450"/>
    <property type="match status" value="1"/>
</dbReference>
<dbReference type="PRINTS" id="PR00409">
    <property type="entry name" value="PHDIOXRDTASE"/>
</dbReference>
<dbReference type="GO" id="GO:0016705">
    <property type="term" value="F:oxidoreductase activity, acting on paired donors, with incorporation or reduction of molecular oxygen"/>
    <property type="evidence" value="ECO:0007669"/>
    <property type="project" value="InterPro"/>
</dbReference>
<feature type="domain" description="2Fe-2S ferredoxin-type" evidence="3">
    <location>
        <begin position="683"/>
        <end position="770"/>
    </location>
</feature>
<dbReference type="InterPro" id="IPR036396">
    <property type="entry name" value="Cyt_P450_sf"/>
</dbReference>
<name>A0A285PFD1_9HYPH</name>
<dbReference type="InterPro" id="IPR017927">
    <property type="entry name" value="FAD-bd_FR_type"/>
</dbReference>
<dbReference type="PROSITE" id="PS51085">
    <property type="entry name" value="2FE2S_FER_2"/>
    <property type="match status" value="1"/>
</dbReference>
<dbReference type="GO" id="GO:0020037">
    <property type="term" value="F:heme binding"/>
    <property type="evidence" value="ECO:0007669"/>
    <property type="project" value="InterPro"/>
</dbReference>
<accession>A0A285PFD1</accession>
<dbReference type="GO" id="GO:0051537">
    <property type="term" value="F:2 iron, 2 sulfur cluster binding"/>
    <property type="evidence" value="ECO:0007669"/>
    <property type="project" value="InterPro"/>
</dbReference>
<dbReference type="PROSITE" id="PS00086">
    <property type="entry name" value="CYTOCHROME_P450"/>
    <property type="match status" value="1"/>
</dbReference>
<sequence>MENQRCPVKDHGNSPTGCPISSQAAAFNPFEGPYQVDPGDALRWARENEPVFYSPEIGYWVVTRYEDVKAVFRDNILFSPAIALEKITPAPPEAMDILKKYGFDMRRTMVNEDEPDHMARRRLLLDDFLPENLAKHEPAVRKLARQYMDRFIERGEAELISEFFYEIPLTIALHFLGVPDEGAEQLRQFAVAHTLNTWGRPTPEEQLKITEKVGRFWKTANDILDDMIANPDGEGWMYETVRQHFKHPDIVTESYMRSMMMAILAAAHETTSNASANALWTLLNNRDAWDELCENPSLIPSAVEECLRVAGSIVAWRRITTDDTEINGVGIPKGGKLLIVQASANKDDRYWENPDEIDIYRDNAVDHMTFGYGAHQCMGKNIGRMEMRIFLEEFTRRLPHLRLLPGQSFENLPNTSFRGPDKLFVEWDPAQNPEKHDPSILEQSISFKIGAPIKDDILRRVVVQDILQLAPNVKGFVLADPRGKTLPKWTPGSHVDLVSGDIRRKYSLCGNQLNTESYVIAISLEEDGRGGSKHFHETLAVGDDVRIAGPRNHFKLDETAEHYQLVAGGIGITPILAMADRLKTLGKSYELHYCGHSRENLALLDRVMHDHGEALSLHISNEKTRLDLARHFADLSSGHQIYTCGPDRMLVQLEEMAEAWPEGTLHFEYFSSGSSGLDPSNEKSFELVLSDTDLTIQVAADETVYNALRSVGVDISVDCGEGLCGTCEASVLEGEIDHRDRVLSKAERAAGDRMMTCCSRAKGDRLILGL</sequence>
<dbReference type="Gene3D" id="2.40.30.10">
    <property type="entry name" value="Translation factors"/>
    <property type="match status" value="1"/>
</dbReference>
<evidence type="ECO:0000313" key="6">
    <source>
        <dbReference type="Proteomes" id="UP000219439"/>
    </source>
</evidence>
<evidence type="ECO:0000256" key="1">
    <source>
        <dbReference type="ARBA" id="ARBA00001971"/>
    </source>
</evidence>
<dbReference type="RefSeq" id="WP_097154769.1">
    <property type="nucleotide sequence ID" value="NZ_OBEL01000004.1"/>
</dbReference>
<dbReference type="PROSITE" id="PS51384">
    <property type="entry name" value="FAD_FR"/>
    <property type="match status" value="1"/>
</dbReference>
<dbReference type="SUPFAM" id="SSF52343">
    <property type="entry name" value="Ferredoxin reductase-like, C-terminal NADP-linked domain"/>
    <property type="match status" value="1"/>
</dbReference>
<dbReference type="Gene3D" id="3.10.20.30">
    <property type="match status" value="1"/>
</dbReference>
<dbReference type="EMBL" id="OBEL01000004">
    <property type="protein sequence ID" value="SNZ20422.1"/>
    <property type="molecule type" value="Genomic_DNA"/>
</dbReference>
<dbReference type="OrthoDB" id="9801155at2"/>
<evidence type="ECO:0000259" key="4">
    <source>
        <dbReference type="PROSITE" id="PS51384"/>
    </source>
</evidence>
<comment type="similarity">
    <text evidence="2">Belongs to the cytochrome P450 family.</text>
</comment>
<dbReference type="InterPro" id="IPR001041">
    <property type="entry name" value="2Fe-2S_ferredoxin-type"/>
</dbReference>
<dbReference type="InterPro" id="IPR012675">
    <property type="entry name" value="Beta-grasp_dom_sf"/>
</dbReference>
<dbReference type="PANTHER" id="PTHR46696">
    <property type="entry name" value="P450, PUTATIVE (EUROFUNG)-RELATED"/>
    <property type="match status" value="1"/>
</dbReference>
<evidence type="ECO:0000313" key="5">
    <source>
        <dbReference type="EMBL" id="SNZ20422.1"/>
    </source>
</evidence>
<dbReference type="PANTHER" id="PTHR46696:SF6">
    <property type="entry name" value="P450, PUTATIVE (EUROFUNG)-RELATED"/>
    <property type="match status" value="1"/>
</dbReference>
<proteinExistence type="inferred from homology"/>
<dbReference type="CDD" id="cd11078">
    <property type="entry name" value="CYP130-like"/>
    <property type="match status" value="1"/>
</dbReference>
<dbReference type="InterPro" id="IPR017938">
    <property type="entry name" value="Riboflavin_synthase-like_b-brl"/>
</dbReference>
<dbReference type="InterPro" id="IPR006058">
    <property type="entry name" value="2Fe2S_fd_BS"/>
</dbReference>
<evidence type="ECO:0000259" key="3">
    <source>
        <dbReference type="PROSITE" id="PS51085"/>
    </source>
</evidence>
<organism evidence="5 6">
    <name type="scientific">Cohaesibacter gelatinilyticus</name>
    <dbReference type="NCBI Taxonomy" id="372072"/>
    <lineage>
        <taxon>Bacteria</taxon>
        <taxon>Pseudomonadati</taxon>
        <taxon>Pseudomonadota</taxon>
        <taxon>Alphaproteobacteria</taxon>
        <taxon>Hyphomicrobiales</taxon>
        <taxon>Cohaesibacteraceae</taxon>
    </lineage>
</organism>
<protein>
    <submittedName>
        <fullName evidence="5">Cytochrome P450</fullName>
    </submittedName>
</protein>
<dbReference type="Proteomes" id="UP000219439">
    <property type="component" value="Unassembled WGS sequence"/>
</dbReference>
<dbReference type="SUPFAM" id="SSF54292">
    <property type="entry name" value="2Fe-2S ferredoxin-like"/>
    <property type="match status" value="1"/>
</dbReference>
<dbReference type="PROSITE" id="PS00197">
    <property type="entry name" value="2FE2S_FER_1"/>
    <property type="match status" value="1"/>
</dbReference>
<dbReference type="Gene3D" id="3.40.50.80">
    <property type="entry name" value="Nucleotide-binding domain of ferredoxin-NADP reductase (FNR) module"/>
    <property type="match status" value="1"/>
</dbReference>
<dbReference type="AlphaFoldDB" id="A0A285PFD1"/>
<dbReference type="InterPro" id="IPR036010">
    <property type="entry name" value="2Fe-2S_ferredoxin-like_sf"/>
</dbReference>
<dbReference type="InterPro" id="IPR001128">
    <property type="entry name" value="Cyt_P450"/>
</dbReference>
<gene>
    <name evidence="5" type="ORF">SAMN06265368_3525</name>
</gene>
<comment type="cofactor">
    <cofactor evidence="1">
        <name>heme</name>
        <dbReference type="ChEBI" id="CHEBI:30413"/>
    </cofactor>
</comment>
<reference evidence="5 6" key="1">
    <citation type="submission" date="2017-09" db="EMBL/GenBank/DDBJ databases">
        <authorList>
            <person name="Ehlers B."/>
            <person name="Leendertz F.H."/>
        </authorList>
    </citation>
    <scope>NUCLEOTIDE SEQUENCE [LARGE SCALE GENOMIC DNA]</scope>
    <source>
        <strain evidence="5 6">DSM 18289</strain>
    </source>
</reference>
<dbReference type="CDD" id="cd06185">
    <property type="entry name" value="PDR_like"/>
    <property type="match status" value="1"/>
</dbReference>
<dbReference type="GO" id="GO:0005506">
    <property type="term" value="F:iron ion binding"/>
    <property type="evidence" value="ECO:0007669"/>
    <property type="project" value="InterPro"/>
</dbReference>
<evidence type="ECO:0000256" key="2">
    <source>
        <dbReference type="ARBA" id="ARBA00010617"/>
    </source>
</evidence>
<feature type="domain" description="FAD-binding FR-type" evidence="4">
    <location>
        <begin position="456"/>
        <end position="557"/>
    </location>
</feature>
<dbReference type="GO" id="GO:0004497">
    <property type="term" value="F:monooxygenase activity"/>
    <property type="evidence" value="ECO:0007669"/>
    <property type="project" value="InterPro"/>
</dbReference>
<dbReference type="InterPro" id="IPR039261">
    <property type="entry name" value="FNR_nucleotide-bd"/>
</dbReference>
<dbReference type="CDD" id="cd00207">
    <property type="entry name" value="fer2"/>
    <property type="match status" value="1"/>
</dbReference>
<dbReference type="Pfam" id="PF00067">
    <property type="entry name" value="p450"/>
    <property type="match status" value="1"/>
</dbReference>
<dbReference type="Gene3D" id="1.10.630.10">
    <property type="entry name" value="Cytochrome P450"/>
    <property type="match status" value="1"/>
</dbReference>
<keyword evidence="6" id="KW-1185">Reference proteome</keyword>
<dbReference type="SUPFAM" id="SSF63380">
    <property type="entry name" value="Riboflavin synthase domain-like"/>
    <property type="match status" value="1"/>
</dbReference>
<dbReference type="Pfam" id="PF00111">
    <property type="entry name" value="Fer2"/>
    <property type="match status" value="1"/>
</dbReference>